<dbReference type="EMBL" id="BDIP01011422">
    <property type="protein sequence ID" value="GCA65521.1"/>
    <property type="molecule type" value="Genomic_DNA"/>
</dbReference>
<organism evidence="1 2">
    <name type="scientific">Kipferlia bialata</name>
    <dbReference type="NCBI Taxonomy" id="797122"/>
    <lineage>
        <taxon>Eukaryota</taxon>
        <taxon>Metamonada</taxon>
        <taxon>Carpediemonas-like organisms</taxon>
        <taxon>Kipferlia</taxon>
    </lineage>
</organism>
<evidence type="ECO:0000313" key="1">
    <source>
        <dbReference type="EMBL" id="GCA65521.1"/>
    </source>
</evidence>
<evidence type="ECO:0000313" key="2">
    <source>
        <dbReference type="Proteomes" id="UP000265618"/>
    </source>
</evidence>
<accession>A0A391NWQ9</accession>
<gene>
    <name evidence="1" type="ORF">KIPB_017301</name>
</gene>
<dbReference type="Proteomes" id="UP000265618">
    <property type="component" value="Unassembled WGS sequence"/>
</dbReference>
<sequence length="122" mass="12806">QSQTVVLDGLSLAELLDVHSYLCELLSATPISESLLDLTLPFITHMGRGGDRQALSVDAAVSLSVPLSPSQPPSVSRSVLCQPMAFAACPVFSAILTHCPMALLTPLGLDRDTGAYTLLNGQ</sequence>
<comment type="caution">
    <text evidence="1">The sequence shown here is derived from an EMBL/GenBank/DDBJ whole genome shotgun (WGS) entry which is preliminary data.</text>
</comment>
<proteinExistence type="predicted"/>
<keyword evidence="2" id="KW-1185">Reference proteome</keyword>
<feature type="non-terminal residue" evidence="1">
    <location>
        <position position="122"/>
    </location>
</feature>
<dbReference type="AlphaFoldDB" id="A0A391NWQ9"/>
<protein>
    <submittedName>
        <fullName evidence="1">Uncharacterized protein</fullName>
    </submittedName>
</protein>
<name>A0A391NWQ9_9EUKA</name>
<feature type="non-terminal residue" evidence="1">
    <location>
        <position position="1"/>
    </location>
</feature>
<reference evidence="1 2" key="1">
    <citation type="journal article" date="2018" name="PLoS ONE">
        <title>The draft genome of Kipferlia bialata reveals reductive genome evolution in fornicate parasites.</title>
        <authorList>
            <person name="Tanifuji G."/>
            <person name="Takabayashi S."/>
            <person name="Kume K."/>
            <person name="Takagi M."/>
            <person name="Nakayama T."/>
            <person name="Kamikawa R."/>
            <person name="Inagaki Y."/>
            <person name="Hashimoto T."/>
        </authorList>
    </citation>
    <scope>NUCLEOTIDE SEQUENCE [LARGE SCALE GENOMIC DNA]</scope>
    <source>
        <strain evidence="1">NY0173</strain>
    </source>
</reference>